<reference evidence="8" key="1">
    <citation type="submission" date="2017-09" db="EMBL/GenBank/DDBJ databases">
        <title>Depth-based differentiation of microbial function through sediment-hosted aquifers and enrichment of novel symbionts in the deep terrestrial subsurface.</title>
        <authorList>
            <person name="Probst A.J."/>
            <person name="Ladd B."/>
            <person name="Jarett J.K."/>
            <person name="Geller-Mcgrath D.E."/>
            <person name="Sieber C.M.K."/>
            <person name="Emerson J.B."/>
            <person name="Anantharaman K."/>
            <person name="Thomas B.C."/>
            <person name="Malmstrom R."/>
            <person name="Stieglmeier M."/>
            <person name="Klingl A."/>
            <person name="Woyke T."/>
            <person name="Ryan C.M."/>
            <person name="Banfield J.F."/>
        </authorList>
    </citation>
    <scope>NUCLEOTIDE SEQUENCE [LARGE SCALE GENOMIC DNA]</scope>
</reference>
<dbReference type="EMBL" id="PFEU01000007">
    <property type="protein sequence ID" value="PJE77060.1"/>
    <property type="molecule type" value="Genomic_DNA"/>
</dbReference>
<dbReference type="PANTHER" id="PTHR30093">
    <property type="entry name" value="GENERAL SECRETION PATHWAY PROTEIN G"/>
    <property type="match status" value="1"/>
</dbReference>
<evidence type="ECO:0008006" key="9">
    <source>
        <dbReference type="Google" id="ProtNLM"/>
    </source>
</evidence>
<comment type="subcellular location">
    <subcellularLocation>
        <location evidence="1">Membrane</location>
        <topology evidence="1">Single-pass membrane protein</topology>
    </subcellularLocation>
</comment>
<dbReference type="InterPro" id="IPR045584">
    <property type="entry name" value="Pilin-like"/>
</dbReference>
<evidence type="ECO:0000256" key="6">
    <source>
        <dbReference type="SAM" id="Phobius"/>
    </source>
</evidence>
<evidence type="ECO:0000313" key="8">
    <source>
        <dbReference type="Proteomes" id="UP000231436"/>
    </source>
</evidence>
<evidence type="ECO:0000313" key="7">
    <source>
        <dbReference type="EMBL" id="PJE77060.1"/>
    </source>
</evidence>
<dbReference type="PROSITE" id="PS00409">
    <property type="entry name" value="PROKAR_NTER_METHYL"/>
    <property type="match status" value="1"/>
</dbReference>
<proteinExistence type="predicted"/>
<dbReference type="Gene3D" id="3.30.700.10">
    <property type="entry name" value="Glycoprotein, Type 4 Pilin"/>
    <property type="match status" value="1"/>
</dbReference>
<protein>
    <recommendedName>
        <fullName evidence="9">Type II secretion system protein GspG C-terminal domain-containing protein</fullName>
    </recommendedName>
</protein>
<dbReference type="SUPFAM" id="SSF54523">
    <property type="entry name" value="Pili subunits"/>
    <property type="match status" value="1"/>
</dbReference>
<organism evidence="7 8">
    <name type="scientific">Candidatus Uhrbacteria bacterium CG10_big_fil_rev_8_21_14_0_10_48_16</name>
    <dbReference type="NCBI Taxonomy" id="1975038"/>
    <lineage>
        <taxon>Bacteria</taxon>
        <taxon>Candidatus Uhriibacteriota</taxon>
    </lineage>
</organism>
<evidence type="ECO:0000256" key="2">
    <source>
        <dbReference type="ARBA" id="ARBA00022481"/>
    </source>
</evidence>
<dbReference type="NCBIfam" id="TIGR02532">
    <property type="entry name" value="IV_pilin_GFxxxE"/>
    <property type="match status" value="1"/>
</dbReference>
<keyword evidence="3 6" id="KW-0812">Transmembrane</keyword>
<evidence type="ECO:0000256" key="4">
    <source>
        <dbReference type="ARBA" id="ARBA00022989"/>
    </source>
</evidence>
<sequence length="177" mass="18220">MKSFTQEKGFTLIELLVVIAIIGILVAVIFVALDPATRFGQARDAVRQNDVQEILSAVKLYQVDNGGDHLASIAGLTAGSVYMAVNGATMAAGCDDNNTACTTAVTADTSCVDIAGLVTGGYMDSMPVSPAGVVTWDDGSASGNEGSGYTISVDSNGIVTVRSCENEQTTTEITASR</sequence>
<dbReference type="InterPro" id="IPR012902">
    <property type="entry name" value="N_methyl_site"/>
</dbReference>
<dbReference type="PANTHER" id="PTHR30093:SF44">
    <property type="entry name" value="TYPE II SECRETION SYSTEM CORE PROTEIN G"/>
    <property type="match status" value="1"/>
</dbReference>
<accession>A0A2M8LHY2</accession>
<dbReference type="AlphaFoldDB" id="A0A2M8LHY2"/>
<feature type="transmembrane region" description="Helical" evidence="6">
    <location>
        <begin position="12"/>
        <end position="33"/>
    </location>
</feature>
<evidence type="ECO:0000256" key="1">
    <source>
        <dbReference type="ARBA" id="ARBA00004167"/>
    </source>
</evidence>
<keyword evidence="5 6" id="KW-0472">Membrane</keyword>
<gene>
    <name evidence="7" type="ORF">COV05_01425</name>
</gene>
<name>A0A2M8LHY2_9BACT</name>
<dbReference type="GO" id="GO:0016020">
    <property type="term" value="C:membrane"/>
    <property type="evidence" value="ECO:0007669"/>
    <property type="project" value="UniProtKB-SubCell"/>
</dbReference>
<keyword evidence="4 6" id="KW-1133">Transmembrane helix</keyword>
<dbReference type="Proteomes" id="UP000231436">
    <property type="component" value="Unassembled WGS sequence"/>
</dbReference>
<keyword evidence="2" id="KW-0488">Methylation</keyword>
<comment type="caution">
    <text evidence="7">The sequence shown here is derived from an EMBL/GenBank/DDBJ whole genome shotgun (WGS) entry which is preliminary data.</text>
</comment>
<dbReference type="Pfam" id="PF07963">
    <property type="entry name" value="N_methyl"/>
    <property type="match status" value="1"/>
</dbReference>
<evidence type="ECO:0000256" key="5">
    <source>
        <dbReference type="ARBA" id="ARBA00023136"/>
    </source>
</evidence>
<evidence type="ECO:0000256" key="3">
    <source>
        <dbReference type="ARBA" id="ARBA00022692"/>
    </source>
</evidence>